<organism evidence="1 2">
    <name type="scientific">Glossina pallidipes</name>
    <name type="common">Tsetse fly</name>
    <dbReference type="NCBI Taxonomy" id="7398"/>
    <lineage>
        <taxon>Eukaryota</taxon>
        <taxon>Metazoa</taxon>
        <taxon>Ecdysozoa</taxon>
        <taxon>Arthropoda</taxon>
        <taxon>Hexapoda</taxon>
        <taxon>Insecta</taxon>
        <taxon>Pterygota</taxon>
        <taxon>Neoptera</taxon>
        <taxon>Endopterygota</taxon>
        <taxon>Diptera</taxon>
        <taxon>Brachycera</taxon>
        <taxon>Muscomorpha</taxon>
        <taxon>Hippoboscoidea</taxon>
        <taxon>Glossinidae</taxon>
        <taxon>Glossina</taxon>
    </lineage>
</organism>
<sequence length="138" mass="15875">MNKKGSETIGLGINYCAAMPLPGKVDMKILSFHLQMPRGTYQNHDICKCEQEQELDEPFKSKKNTQVPFHIIKVDMTNDGFEETHQSQSRKYEMTKNFCVNLVATVVSFGILRRVSLKFYLASTFLFLEKYIKNKANA</sequence>
<proteinExistence type="predicted"/>
<dbReference type="Proteomes" id="UP000092445">
    <property type="component" value="Unassembled WGS sequence"/>
</dbReference>
<evidence type="ECO:0000313" key="1">
    <source>
        <dbReference type="EnsemblMetazoa" id="GPAI016041-PA"/>
    </source>
</evidence>
<accession>A0A1A9ZIT4</accession>
<dbReference type="AlphaFoldDB" id="A0A1A9ZIT4"/>
<name>A0A1A9ZIT4_GLOPL</name>
<reference evidence="1" key="2">
    <citation type="submission" date="2020-05" db="UniProtKB">
        <authorList>
            <consortium name="EnsemblMetazoa"/>
        </authorList>
    </citation>
    <scope>IDENTIFICATION</scope>
    <source>
        <strain evidence="1">IAEA</strain>
    </source>
</reference>
<reference evidence="2" key="1">
    <citation type="submission" date="2014-03" db="EMBL/GenBank/DDBJ databases">
        <authorList>
            <person name="Aksoy S."/>
            <person name="Warren W."/>
            <person name="Wilson R.K."/>
        </authorList>
    </citation>
    <scope>NUCLEOTIDE SEQUENCE [LARGE SCALE GENOMIC DNA]</scope>
    <source>
        <strain evidence="2">IAEA</strain>
    </source>
</reference>
<evidence type="ECO:0000313" key="2">
    <source>
        <dbReference type="Proteomes" id="UP000092445"/>
    </source>
</evidence>
<dbReference type="STRING" id="7398.A0A1A9ZIT4"/>
<dbReference type="VEuPathDB" id="VectorBase:GPAI016041"/>
<protein>
    <submittedName>
        <fullName evidence="1">Uncharacterized protein</fullName>
    </submittedName>
</protein>
<dbReference type="EnsemblMetazoa" id="GPAI016041-RA">
    <property type="protein sequence ID" value="GPAI016041-PA"/>
    <property type="gene ID" value="GPAI016041"/>
</dbReference>
<keyword evidence="2" id="KW-1185">Reference proteome</keyword>